<dbReference type="Proteomes" id="UP000288805">
    <property type="component" value="Unassembled WGS sequence"/>
</dbReference>
<evidence type="ECO:0000313" key="3">
    <source>
        <dbReference type="Proteomes" id="UP000288805"/>
    </source>
</evidence>
<sequence>MGWGPECLARDLSHSQLFAFGQARGLGVGSSIGAISMFGSTMEMMDIRAMKTCIALSWISWIHAWLECHFDCWIVDRDRPGFSSLDLDRRIDGHQAQPLLVTGSTSLDSTAPPPPPHLHLHHHHLGLLIEQRIRSLHVSDGVMGWDGYDDLLVEALPVEFCMPDIERLEEAHMIMLFPLSLSGAAQRWFASLDPSRRPLCIEEGIVRGLWADFFPSDSKGKKPGSGSRPSDDQYRPTAPYRPIGPTYLHPTSQPNMLHRLLRGHLYSSISSIEHRLHLRPTRQFIQLGMPLIRAFQRLVEGGLIAPLPPKPPPHSTPPRFKTDLHCAYHQRAGHDTDNCAMLRHAIQDLID</sequence>
<comment type="caution">
    <text evidence="2">The sequence shown here is derived from an EMBL/GenBank/DDBJ whole genome shotgun (WGS) entry which is preliminary data.</text>
</comment>
<gene>
    <name evidence="2" type="ORF">CK203_102200</name>
</gene>
<reference evidence="2 3" key="1">
    <citation type="journal article" date="2018" name="PLoS Genet.">
        <title>Population sequencing reveals clonal diversity and ancestral inbreeding in the grapevine cultivar Chardonnay.</title>
        <authorList>
            <person name="Roach M.J."/>
            <person name="Johnson D.L."/>
            <person name="Bohlmann J."/>
            <person name="van Vuuren H.J."/>
            <person name="Jones S.J."/>
            <person name="Pretorius I.S."/>
            <person name="Schmidt S.A."/>
            <person name="Borneman A.R."/>
        </authorList>
    </citation>
    <scope>NUCLEOTIDE SEQUENCE [LARGE SCALE GENOMIC DNA]</scope>
    <source>
        <strain evidence="3">cv. Chardonnay</strain>
        <tissue evidence="2">Leaf</tissue>
    </source>
</reference>
<organism evidence="2 3">
    <name type="scientific">Vitis vinifera</name>
    <name type="common">Grape</name>
    <dbReference type="NCBI Taxonomy" id="29760"/>
    <lineage>
        <taxon>Eukaryota</taxon>
        <taxon>Viridiplantae</taxon>
        <taxon>Streptophyta</taxon>
        <taxon>Embryophyta</taxon>
        <taxon>Tracheophyta</taxon>
        <taxon>Spermatophyta</taxon>
        <taxon>Magnoliopsida</taxon>
        <taxon>eudicotyledons</taxon>
        <taxon>Gunneridae</taxon>
        <taxon>Pentapetalae</taxon>
        <taxon>rosids</taxon>
        <taxon>Vitales</taxon>
        <taxon>Vitaceae</taxon>
        <taxon>Viteae</taxon>
        <taxon>Vitis</taxon>
    </lineage>
</organism>
<proteinExistence type="predicted"/>
<name>A0A438DFH7_VITVI</name>
<evidence type="ECO:0000256" key="1">
    <source>
        <dbReference type="SAM" id="MobiDB-lite"/>
    </source>
</evidence>
<dbReference type="AlphaFoldDB" id="A0A438DFH7"/>
<evidence type="ECO:0000313" key="2">
    <source>
        <dbReference type="EMBL" id="RVW34223.1"/>
    </source>
</evidence>
<feature type="region of interest" description="Disordered" evidence="1">
    <location>
        <begin position="217"/>
        <end position="248"/>
    </location>
</feature>
<accession>A0A438DFH7</accession>
<dbReference type="EMBL" id="QGNW01001652">
    <property type="protein sequence ID" value="RVW34223.1"/>
    <property type="molecule type" value="Genomic_DNA"/>
</dbReference>
<protein>
    <recommendedName>
        <fullName evidence="4">Retrotransposon gag domain-containing protein</fullName>
    </recommendedName>
</protein>
<evidence type="ECO:0008006" key="4">
    <source>
        <dbReference type="Google" id="ProtNLM"/>
    </source>
</evidence>